<gene>
    <name evidence="1" type="ORF">NCTC10138_00012</name>
    <name evidence="2" type="ORF">NCTC10138_01737</name>
    <name evidence="3" type="ORF">NCTC10138_01757</name>
    <name evidence="4" type="ORF">NCTC10138_01775</name>
</gene>
<dbReference type="AlphaFoldDB" id="A0A449BFZ0"/>
<protein>
    <submittedName>
        <fullName evidence="4">Uncharacterized protein</fullName>
    </submittedName>
</protein>
<dbReference type="KEGG" id="aaxa:NCTC10138_01775"/>
<evidence type="ECO:0000313" key="4">
    <source>
        <dbReference type="EMBL" id="VEU81375.1"/>
    </source>
</evidence>
<evidence type="ECO:0000313" key="1">
    <source>
        <dbReference type="EMBL" id="VEU79544.1"/>
    </source>
</evidence>
<keyword evidence="5" id="KW-1185">Reference proteome</keyword>
<dbReference type="EMBL" id="LR215048">
    <property type="protein sequence ID" value="VEU81375.1"/>
    <property type="molecule type" value="Genomic_DNA"/>
</dbReference>
<evidence type="ECO:0000313" key="2">
    <source>
        <dbReference type="EMBL" id="VEU81339.1"/>
    </source>
</evidence>
<dbReference type="KEGG" id="aaxa:NCTC10138_01757"/>
<evidence type="ECO:0000313" key="3">
    <source>
        <dbReference type="EMBL" id="VEU81358.1"/>
    </source>
</evidence>
<name>A0A449BFZ0_HAPAX</name>
<reference evidence="4 5" key="1">
    <citation type="submission" date="2019-01" db="EMBL/GenBank/DDBJ databases">
        <authorList>
            <consortium name="Pathogen Informatics"/>
        </authorList>
    </citation>
    <scope>NUCLEOTIDE SEQUENCE [LARGE SCALE GENOMIC DNA]</scope>
    <source>
        <strain evidence="4 5">NCTC10138</strain>
    </source>
</reference>
<dbReference type="EMBL" id="LR215048">
    <property type="protein sequence ID" value="VEU81358.1"/>
    <property type="molecule type" value="Genomic_DNA"/>
</dbReference>
<dbReference type="RefSeq" id="WP_026390993.1">
    <property type="nucleotide sequence ID" value="NZ_LR215048.1"/>
</dbReference>
<sequence>MNIFRMILDNVFSITNCEYNIQEIDTNKIDVITNSAVFHFENQTLIMVNGNYDFVKVKHIKNIVERMVQDFGEN</sequence>
<dbReference type="Proteomes" id="UP000289841">
    <property type="component" value="Chromosome"/>
</dbReference>
<accession>A0A449BFZ0</accession>
<dbReference type="EMBL" id="LR215048">
    <property type="protein sequence ID" value="VEU81339.1"/>
    <property type="molecule type" value="Genomic_DNA"/>
</dbReference>
<proteinExistence type="predicted"/>
<dbReference type="KEGG" id="aaxa:NCTC10138_01737"/>
<dbReference type="STRING" id="1278311.GCA_000428705_01584"/>
<evidence type="ECO:0000313" key="5">
    <source>
        <dbReference type="Proteomes" id="UP000289841"/>
    </source>
</evidence>
<organism evidence="4 5">
    <name type="scientific">Haploplasma axanthum</name>
    <name type="common">Acholeplasma axanthum</name>
    <dbReference type="NCBI Taxonomy" id="29552"/>
    <lineage>
        <taxon>Bacteria</taxon>
        <taxon>Bacillati</taxon>
        <taxon>Mycoplasmatota</taxon>
        <taxon>Mollicutes</taxon>
        <taxon>Acholeplasmatales</taxon>
        <taxon>Acholeplasmataceae</taxon>
        <taxon>Haploplasma</taxon>
    </lineage>
</organism>
<dbReference type="KEGG" id="aaxa:NCTC10138_00012"/>
<dbReference type="EMBL" id="LR215048">
    <property type="protein sequence ID" value="VEU79544.1"/>
    <property type="molecule type" value="Genomic_DNA"/>
</dbReference>